<sequence length="488" mass="52819">MTRPGLPLSIKLLLWLLLNLVLLFVLFAFTSGQSGFGWQSLLSVPVRERLFTIGQGLGRELSTQPQAQWPALLDAYGQRYGVRFECCRARGGPEHGPPPGPPPGAGDRPPPPDGGPAPQGRPDDARFDGPPPPDDQNPAHRIELRHTGSDYQLRVPTLLGAGNARAPADLIITAASLQALIVFLGLQHWLLLPLLGALLSVLWWLPLLAALTRTVARITAATARIAEGRFDARVAVTSRDELGQLSEAVNRMAARLQQQADAQRRFMADIAHEVTAPLSRLQIGLGILDAGAGAGEAERAQLQDLHDDAAEMSELLRELLLFSRADAEFAQRALPTRFLLRPLLDAVAQRDDGGGRVRIVLDADIELCSHRAFLQRALSNLVRNALRYGGDAGPIELRAMLDGEQIEIAVLDRGPGVPEAALARLGEPFFRPEGSRSRDSGGFGLGLAIVRRCIAACDGSVDFRNRRDAAQGFEACLRLPREIAPARL</sequence>
<gene>
    <name evidence="15" type="ORF">G7Y85_16545</name>
</gene>
<dbReference type="PROSITE" id="PS50109">
    <property type="entry name" value="HIS_KIN"/>
    <property type="match status" value="1"/>
</dbReference>
<keyword evidence="16" id="KW-1185">Reference proteome</keyword>
<keyword evidence="9" id="KW-0902">Two-component regulatory system</keyword>
<dbReference type="CDD" id="cd00082">
    <property type="entry name" value="HisKA"/>
    <property type="match status" value="1"/>
</dbReference>
<protein>
    <recommendedName>
        <fullName evidence="3">histidine kinase</fullName>
        <ecNumber evidence="3">2.7.13.3</ecNumber>
    </recommendedName>
</protein>
<evidence type="ECO:0000313" key="16">
    <source>
        <dbReference type="Proteomes" id="UP000472676"/>
    </source>
</evidence>
<dbReference type="InterPro" id="IPR004358">
    <property type="entry name" value="Sig_transdc_His_kin-like_C"/>
</dbReference>
<feature type="region of interest" description="Disordered" evidence="11">
    <location>
        <begin position="90"/>
        <end position="140"/>
    </location>
</feature>
<dbReference type="InterPro" id="IPR003660">
    <property type="entry name" value="HAMP_dom"/>
</dbReference>
<dbReference type="Pfam" id="PF00512">
    <property type="entry name" value="HisKA"/>
    <property type="match status" value="1"/>
</dbReference>
<dbReference type="SMART" id="SM00388">
    <property type="entry name" value="HisKA"/>
    <property type="match status" value="1"/>
</dbReference>
<comment type="caution">
    <text evidence="15">The sequence shown here is derived from an EMBL/GenBank/DDBJ whole genome shotgun (WGS) entry which is preliminary data.</text>
</comment>
<evidence type="ECO:0000256" key="2">
    <source>
        <dbReference type="ARBA" id="ARBA00004141"/>
    </source>
</evidence>
<dbReference type="GO" id="GO:0000155">
    <property type="term" value="F:phosphorelay sensor kinase activity"/>
    <property type="evidence" value="ECO:0007669"/>
    <property type="project" value="InterPro"/>
</dbReference>
<feature type="transmembrane region" description="Helical" evidence="12">
    <location>
        <begin position="12"/>
        <end position="30"/>
    </location>
</feature>
<dbReference type="Gene3D" id="1.10.8.500">
    <property type="entry name" value="HAMP domain in histidine kinase"/>
    <property type="match status" value="1"/>
</dbReference>
<dbReference type="InterPro" id="IPR005467">
    <property type="entry name" value="His_kinase_dom"/>
</dbReference>
<keyword evidence="5" id="KW-0808">Transferase</keyword>
<dbReference type="Gene3D" id="3.30.565.10">
    <property type="entry name" value="Histidine kinase-like ATPase, C-terminal domain"/>
    <property type="match status" value="1"/>
</dbReference>
<evidence type="ECO:0000256" key="9">
    <source>
        <dbReference type="ARBA" id="ARBA00023012"/>
    </source>
</evidence>
<keyword evidence="6 12" id="KW-0812">Transmembrane</keyword>
<dbReference type="PROSITE" id="PS50885">
    <property type="entry name" value="HAMP"/>
    <property type="match status" value="1"/>
</dbReference>
<evidence type="ECO:0000256" key="12">
    <source>
        <dbReference type="SAM" id="Phobius"/>
    </source>
</evidence>
<dbReference type="RefSeq" id="WP_166259875.1">
    <property type="nucleotide sequence ID" value="NZ_JAAMOW010000009.1"/>
</dbReference>
<keyword evidence="8 12" id="KW-1133">Transmembrane helix</keyword>
<dbReference type="EC" id="2.7.13.3" evidence="3"/>
<name>A0A6M2BW65_9GAMM</name>
<dbReference type="SMART" id="SM00304">
    <property type="entry name" value="HAMP"/>
    <property type="match status" value="1"/>
</dbReference>
<feature type="transmembrane region" description="Helical" evidence="12">
    <location>
        <begin position="192"/>
        <end position="211"/>
    </location>
</feature>
<organism evidence="15 16">
    <name type="scientific">Solimonas terrae</name>
    <dbReference type="NCBI Taxonomy" id="1396819"/>
    <lineage>
        <taxon>Bacteria</taxon>
        <taxon>Pseudomonadati</taxon>
        <taxon>Pseudomonadota</taxon>
        <taxon>Gammaproteobacteria</taxon>
        <taxon>Nevskiales</taxon>
        <taxon>Nevskiaceae</taxon>
        <taxon>Solimonas</taxon>
    </lineage>
</organism>
<proteinExistence type="predicted"/>
<evidence type="ECO:0000256" key="10">
    <source>
        <dbReference type="ARBA" id="ARBA00023136"/>
    </source>
</evidence>
<dbReference type="SMART" id="SM00387">
    <property type="entry name" value="HATPase_c"/>
    <property type="match status" value="1"/>
</dbReference>
<dbReference type="Proteomes" id="UP000472676">
    <property type="component" value="Unassembled WGS sequence"/>
</dbReference>
<keyword evidence="4" id="KW-0597">Phosphoprotein</keyword>
<accession>A0A6M2BW65</accession>
<dbReference type="SUPFAM" id="SSF47384">
    <property type="entry name" value="Homodimeric domain of signal transducing histidine kinase"/>
    <property type="match status" value="1"/>
</dbReference>
<dbReference type="InterPro" id="IPR003594">
    <property type="entry name" value="HATPase_dom"/>
</dbReference>
<dbReference type="Pfam" id="PF02518">
    <property type="entry name" value="HATPase_c"/>
    <property type="match status" value="1"/>
</dbReference>
<dbReference type="EMBL" id="JAAMOW010000009">
    <property type="protein sequence ID" value="NGY06383.1"/>
    <property type="molecule type" value="Genomic_DNA"/>
</dbReference>
<feature type="compositionally biased region" description="Pro residues" evidence="11">
    <location>
        <begin position="95"/>
        <end position="115"/>
    </location>
</feature>
<evidence type="ECO:0000256" key="6">
    <source>
        <dbReference type="ARBA" id="ARBA00022692"/>
    </source>
</evidence>
<dbReference type="InterPro" id="IPR050428">
    <property type="entry name" value="TCS_sensor_his_kinase"/>
</dbReference>
<evidence type="ECO:0000313" key="15">
    <source>
        <dbReference type="EMBL" id="NGY06383.1"/>
    </source>
</evidence>
<evidence type="ECO:0000256" key="4">
    <source>
        <dbReference type="ARBA" id="ARBA00022553"/>
    </source>
</evidence>
<dbReference type="SUPFAM" id="SSF55874">
    <property type="entry name" value="ATPase domain of HSP90 chaperone/DNA topoisomerase II/histidine kinase"/>
    <property type="match status" value="1"/>
</dbReference>
<dbReference type="InterPro" id="IPR036097">
    <property type="entry name" value="HisK_dim/P_sf"/>
</dbReference>
<evidence type="ECO:0000256" key="3">
    <source>
        <dbReference type="ARBA" id="ARBA00012438"/>
    </source>
</evidence>
<dbReference type="PANTHER" id="PTHR45436">
    <property type="entry name" value="SENSOR HISTIDINE KINASE YKOH"/>
    <property type="match status" value="1"/>
</dbReference>
<dbReference type="AlphaFoldDB" id="A0A6M2BW65"/>
<dbReference type="InterPro" id="IPR036890">
    <property type="entry name" value="HATPase_C_sf"/>
</dbReference>
<reference evidence="15 16" key="1">
    <citation type="journal article" date="2014" name="Int. J. Syst. Evol. Microbiol.">
        <title>Solimonas terrae sp. nov., isolated from soil.</title>
        <authorList>
            <person name="Kim S.J."/>
            <person name="Moon J.Y."/>
            <person name="Weon H.Y."/>
            <person name="Ahn J.H."/>
            <person name="Chen W.M."/>
            <person name="Kwon S.W."/>
        </authorList>
    </citation>
    <scope>NUCLEOTIDE SEQUENCE [LARGE SCALE GENOMIC DNA]</scope>
    <source>
        <strain evidence="15 16">KIS83-12</strain>
    </source>
</reference>
<evidence type="ECO:0000256" key="5">
    <source>
        <dbReference type="ARBA" id="ARBA00022679"/>
    </source>
</evidence>
<dbReference type="PRINTS" id="PR00344">
    <property type="entry name" value="BCTRLSENSOR"/>
</dbReference>
<dbReference type="InterPro" id="IPR003661">
    <property type="entry name" value="HisK_dim/P_dom"/>
</dbReference>
<dbReference type="PANTHER" id="PTHR45436:SF15">
    <property type="entry name" value="SENSOR HISTIDINE KINASE CUSS"/>
    <property type="match status" value="1"/>
</dbReference>
<dbReference type="Pfam" id="PF00672">
    <property type="entry name" value="HAMP"/>
    <property type="match status" value="1"/>
</dbReference>
<keyword evidence="10 12" id="KW-0472">Membrane</keyword>
<feature type="domain" description="HAMP" evidence="14">
    <location>
        <begin position="209"/>
        <end position="261"/>
    </location>
</feature>
<feature type="domain" description="Histidine kinase" evidence="13">
    <location>
        <begin position="269"/>
        <end position="483"/>
    </location>
</feature>
<dbReference type="SUPFAM" id="SSF158472">
    <property type="entry name" value="HAMP domain-like"/>
    <property type="match status" value="1"/>
</dbReference>
<evidence type="ECO:0000256" key="1">
    <source>
        <dbReference type="ARBA" id="ARBA00000085"/>
    </source>
</evidence>
<dbReference type="Gene3D" id="1.10.287.130">
    <property type="match status" value="1"/>
</dbReference>
<dbReference type="GO" id="GO:0005886">
    <property type="term" value="C:plasma membrane"/>
    <property type="evidence" value="ECO:0007669"/>
    <property type="project" value="TreeGrafter"/>
</dbReference>
<evidence type="ECO:0000259" key="13">
    <source>
        <dbReference type="PROSITE" id="PS50109"/>
    </source>
</evidence>
<evidence type="ECO:0000256" key="11">
    <source>
        <dbReference type="SAM" id="MobiDB-lite"/>
    </source>
</evidence>
<evidence type="ECO:0000256" key="8">
    <source>
        <dbReference type="ARBA" id="ARBA00022989"/>
    </source>
</evidence>
<evidence type="ECO:0000256" key="7">
    <source>
        <dbReference type="ARBA" id="ARBA00022777"/>
    </source>
</evidence>
<keyword evidence="7 15" id="KW-0418">Kinase</keyword>
<dbReference type="CDD" id="cd00075">
    <property type="entry name" value="HATPase"/>
    <property type="match status" value="1"/>
</dbReference>
<comment type="subcellular location">
    <subcellularLocation>
        <location evidence="2">Membrane</location>
        <topology evidence="2">Multi-pass membrane protein</topology>
    </subcellularLocation>
</comment>
<evidence type="ECO:0000259" key="14">
    <source>
        <dbReference type="PROSITE" id="PS50885"/>
    </source>
</evidence>
<dbReference type="CDD" id="cd06225">
    <property type="entry name" value="HAMP"/>
    <property type="match status" value="1"/>
</dbReference>
<comment type="catalytic activity">
    <reaction evidence="1">
        <text>ATP + protein L-histidine = ADP + protein N-phospho-L-histidine.</text>
        <dbReference type="EC" id="2.7.13.3"/>
    </reaction>
</comment>